<keyword evidence="1" id="KW-0812">Transmembrane</keyword>
<dbReference type="Proteomes" id="UP000269265">
    <property type="component" value="Unassembled WGS sequence"/>
</dbReference>
<feature type="transmembrane region" description="Helical" evidence="1">
    <location>
        <begin position="7"/>
        <end position="29"/>
    </location>
</feature>
<dbReference type="InterPro" id="IPR008023">
    <property type="entry name" value="DUF748"/>
</dbReference>
<keyword evidence="1" id="KW-1133">Transmembrane helix</keyword>
<evidence type="ECO:0000256" key="1">
    <source>
        <dbReference type="SAM" id="Phobius"/>
    </source>
</evidence>
<dbReference type="OrthoDB" id="8560134at2"/>
<evidence type="ECO:0000313" key="2">
    <source>
        <dbReference type="EMBL" id="RRS03902.1"/>
    </source>
</evidence>
<keyword evidence="1" id="KW-0472">Membrane</keyword>
<dbReference type="Pfam" id="PF05359">
    <property type="entry name" value="DUF748"/>
    <property type="match status" value="1"/>
</dbReference>
<reference evidence="2 3" key="1">
    <citation type="submission" date="2018-12" db="EMBL/GenBank/DDBJ databases">
        <title>The whole draft genome of Aquabacterium sp. SJQ9.</title>
        <authorList>
            <person name="Sun L."/>
            <person name="Gao X."/>
            <person name="Chen W."/>
            <person name="Huang K."/>
        </authorList>
    </citation>
    <scope>NUCLEOTIDE SEQUENCE [LARGE SCALE GENOMIC DNA]</scope>
    <source>
        <strain evidence="2 3">SJQ9</strain>
    </source>
</reference>
<evidence type="ECO:0000313" key="3">
    <source>
        <dbReference type="Proteomes" id="UP000269265"/>
    </source>
</evidence>
<accession>A0A3R8S724</accession>
<dbReference type="AlphaFoldDB" id="A0A3R8S724"/>
<protein>
    <submittedName>
        <fullName evidence="2">DUF748 domain-containing protein</fullName>
    </submittedName>
</protein>
<dbReference type="RefSeq" id="WP_125243742.1">
    <property type="nucleotide sequence ID" value="NZ_RSED01000009.1"/>
</dbReference>
<organism evidence="2 3">
    <name type="scientific">Aquabacterium soli</name>
    <dbReference type="NCBI Taxonomy" id="2493092"/>
    <lineage>
        <taxon>Bacteria</taxon>
        <taxon>Pseudomonadati</taxon>
        <taxon>Pseudomonadota</taxon>
        <taxon>Betaproteobacteria</taxon>
        <taxon>Burkholderiales</taxon>
        <taxon>Aquabacterium</taxon>
    </lineage>
</organism>
<sequence>MSRPPRWWWWAAGVPAALALIAIGAYQLALHRLQSGILEALGPHATVGEMDLSWRALELHDLRVRASAPGWPAEEELHAKRIHVIPDLRSTLRGQWRVRRLTIDDAYVSILRTRQGQLRVLPAWLEKAGNERQQTSAFADGLLRVAMAAPPASSAASGLTPVSPDMPDIHIEQVLLQNVKAGFFDASVQRPPHRIQFEQLNAELGPIVLPALTQAMRIDLRAQLQGPRRNGGITINGELTPATRDAKISTRLQGVDLIALRPYLLKLNEGGVRQGTLDMQLDATVQDQRLHAPGRMRLIGLELGTGRGVLDTIAGVPRRAVLAAMSEHGRIDMKFTLEGRIDDPSFSLNEQLAVRTAAGLAEALGVSLTGIAEGVGSVIKGLFGR</sequence>
<name>A0A3R8S724_9BURK</name>
<proteinExistence type="predicted"/>
<comment type="caution">
    <text evidence="2">The sequence shown here is derived from an EMBL/GenBank/DDBJ whole genome shotgun (WGS) entry which is preliminary data.</text>
</comment>
<keyword evidence="3" id="KW-1185">Reference proteome</keyword>
<dbReference type="EMBL" id="RSED01000009">
    <property type="protein sequence ID" value="RRS03902.1"/>
    <property type="molecule type" value="Genomic_DNA"/>
</dbReference>
<gene>
    <name evidence="2" type="ORF">EIP75_13195</name>
</gene>